<dbReference type="Proteomes" id="UP000076632">
    <property type="component" value="Unassembled WGS sequence"/>
</dbReference>
<dbReference type="RefSeq" id="XP_018185631.1">
    <property type="nucleotide sequence ID" value="XM_018331315.1"/>
</dbReference>
<evidence type="ECO:0000313" key="2">
    <source>
        <dbReference type="EMBL" id="KZF20076.1"/>
    </source>
</evidence>
<dbReference type="OrthoDB" id="5312839at2759"/>
<feature type="region of interest" description="Disordered" evidence="1">
    <location>
        <begin position="35"/>
        <end position="87"/>
    </location>
</feature>
<organism evidence="2 3">
    <name type="scientific">Xylona heveae (strain CBS 132557 / TC161)</name>
    <dbReference type="NCBI Taxonomy" id="1328760"/>
    <lineage>
        <taxon>Eukaryota</taxon>
        <taxon>Fungi</taxon>
        <taxon>Dikarya</taxon>
        <taxon>Ascomycota</taxon>
        <taxon>Pezizomycotina</taxon>
        <taxon>Xylonomycetes</taxon>
        <taxon>Xylonales</taxon>
        <taxon>Xylonaceae</taxon>
        <taxon>Xylona</taxon>
    </lineage>
</organism>
<evidence type="ECO:0000313" key="3">
    <source>
        <dbReference type="Proteomes" id="UP000076632"/>
    </source>
</evidence>
<keyword evidence="3" id="KW-1185">Reference proteome</keyword>
<protein>
    <recommendedName>
        <fullName evidence="4">RRM domain-containing protein</fullName>
    </recommendedName>
</protein>
<evidence type="ECO:0008006" key="4">
    <source>
        <dbReference type="Google" id="ProtNLM"/>
    </source>
</evidence>
<sequence length="646" mass="70736">MGTAPQSLLEDFLGSVNTQSNGVFYCHSTIVGDDEDLMGFSSEEEDDRQSNTENEDNDAQDSQARGSESSSTVVDPAQELNEQQQSTECKLTVESHADIAGPVVAAPATQDDRTVPQYRHFFQNSKSSDMVSKDSPLATEIHLKASQPDTKTADIPSPMEAENQEQDADADTKTASVKVDKSPECSEPEIIVLRKGSHEFPPGITFRDVPKYAKIRDVLTMVRVLHARIRSILFSPGPAATIKLYFADQAAHDLFLDQARKGRVNSPWKRDLSIVIDKEDQLVPSDEELAPMHATRILQITNIPTKKLKFDTVLQSLQCSNPGHAFQLERALIFKRGNTGDASIMQLNFLSIRDSVKAKISFERGDLCIRFPLIKVDFAEDECSSTAKVVPPKLILQSRGSDVPETSPDNRLSAIGLLILPAVSVAQPAPAKILVAKPIPVAAPAQARKKGPLPGPVNGIYIRSLPDLTTPGQLLSSFRGGAVLCVEMFKYGDRQAIIYLKDPNNHSASVTRMKNNKGFLLLKDHGQAGKRYAVCGTAHQCPIGRINDPLSTRRVSFVFDNIVANNVFGTKYLEQYTQKHGAIKMESAEAPERRLIAKPTSRQEVILSYSNIAMAVEAKRVLETLKVVGATPVIKFAPDPCAGPCR</sequence>
<dbReference type="EMBL" id="KV407464">
    <property type="protein sequence ID" value="KZF20076.1"/>
    <property type="molecule type" value="Genomic_DNA"/>
</dbReference>
<dbReference type="InParanoid" id="A0A165A7S1"/>
<feature type="compositionally biased region" description="Polar residues" evidence="1">
    <location>
        <begin position="60"/>
        <end position="73"/>
    </location>
</feature>
<feature type="region of interest" description="Disordered" evidence="1">
    <location>
        <begin position="143"/>
        <end position="181"/>
    </location>
</feature>
<evidence type="ECO:0000256" key="1">
    <source>
        <dbReference type="SAM" id="MobiDB-lite"/>
    </source>
</evidence>
<accession>A0A165A7S1</accession>
<proteinExistence type="predicted"/>
<name>A0A165A7S1_XYLHT</name>
<feature type="compositionally biased region" description="Acidic residues" evidence="1">
    <location>
        <begin position="35"/>
        <end position="59"/>
    </location>
</feature>
<gene>
    <name evidence="2" type="ORF">L228DRAFT_241264</name>
</gene>
<dbReference type="AlphaFoldDB" id="A0A165A7S1"/>
<dbReference type="GeneID" id="28896452"/>
<reference evidence="2 3" key="1">
    <citation type="journal article" date="2016" name="Fungal Biol.">
        <title>The genome of Xylona heveae provides a window into fungal endophytism.</title>
        <authorList>
            <person name="Gazis R."/>
            <person name="Kuo A."/>
            <person name="Riley R."/>
            <person name="LaButti K."/>
            <person name="Lipzen A."/>
            <person name="Lin J."/>
            <person name="Amirebrahimi M."/>
            <person name="Hesse C.N."/>
            <person name="Spatafora J.W."/>
            <person name="Henrissat B."/>
            <person name="Hainaut M."/>
            <person name="Grigoriev I.V."/>
            <person name="Hibbett D.S."/>
        </authorList>
    </citation>
    <scope>NUCLEOTIDE SEQUENCE [LARGE SCALE GENOMIC DNA]</scope>
    <source>
        <strain evidence="2 3">TC161</strain>
    </source>
</reference>